<dbReference type="Gene3D" id="3.20.20.30">
    <property type="entry name" value="Luciferase-like domain"/>
    <property type="match status" value="1"/>
</dbReference>
<dbReference type="PANTHER" id="PTHR43244">
    <property type="match status" value="1"/>
</dbReference>
<dbReference type="CDD" id="cd01097">
    <property type="entry name" value="Tetrahydromethanopterin_reductase"/>
    <property type="match status" value="1"/>
</dbReference>
<dbReference type="PANTHER" id="PTHR43244:SF2">
    <property type="entry name" value="CONSERVED HYPOTHETICAL ALANINE AND PROLINE-RICH PROTEIN"/>
    <property type="match status" value="1"/>
</dbReference>
<evidence type="ECO:0000313" key="3">
    <source>
        <dbReference type="Proteomes" id="UP000286208"/>
    </source>
</evidence>
<keyword evidence="3" id="KW-1185">Reference proteome</keyword>
<feature type="domain" description="Luciferase-like" evidence="1">
    <location>
        <begin position="9"/>
        <end position="228"/>
    </location>
</feature>
<gene>
    <name evidence="2" type="ORF">EGT67_22555</name>
</gene>
<dbReference type="InterPro" id="IPR036661">
    <property type="entry name" value="Luciferase-like_sf"/>
</dbReference>
<proteinExistence type="predicted"/>
<comment type="caution">
    <text evidence="2">The sequence shown here is derived from an EMBL/GenBank/DDBJ whole genome shotgun (WGS) entry which is preliminary data.</text>
</comment>
<name>A0A3S3E7U5_9NOCA</name>
<evidence type="ECO:0000259" key="1">
    <source>
        <dbReference type="Pfam" id="PF00296"/>
    </source>
</evidence>
<dbReference type="Proteomes" id="UP000286208">
    <property type="component" value="Unassembled WGS sequence"/>
</dbReference>
<protein>
    <submittedName>
        <fullName evidence="2">LLM class flavin-dependent oxidoreductase</fullName>
    </submittedName>
</protein>
<dbReference type="EMBL" id="RKLP01000013">
    <property type="protein sequence ID" value="RVW07326.1"/>
    <property type="molecule type" value="Genomic_DNA"/>
</dbReference>
<organism evidence="2 3">
    <name type="scientific">Prescottella agglutinans</name>
    <dbReference type="NCBI Taxonomy" id="1644129"/>
    <lineage>
        <taxon>Bacteria</taxon>
        <taxon>Bacillati</taxon>
        <taxon>Actinomycetota</taxon>
        <taxon>Actinomycetes</taxon>
        <taxon>Mycobacteriales</taxon>
        <taxon>Nocardiaceae</taxon>
        <taxon>Prescottella</taxon>
    </lineage>
</organism>
<dbReference type="OrthoDB" id="9775082at2"/>
<accession>A0A3S3E7U5</accession>
<dbReference type="SUPFAM" id="SSF51679">
    <property type="entry name" value="Bacterial luciferase-like"/>
    <property type="match status" value="1"/>
</dbReference>
<evidence type="ECO:0000313" key="2">
    <source>
        <dbReference type="EMBL" id="RVW07326.1"/>
    </source>
</evidence>
<dbReference type="AlphaFoldDB" id="A0A3S3E7U5"/>
<dbReference type="InterPro" id="IPR050564">
    <property type="entry name" value="F420-G6PD/mer"/>
</dbReference>
<dbReference type="GO" id="GO:0016705">
    <property type="term" value="F:oxidoreductase activity, acting on paired donors, with incorporation or reduction of molecular oxygen"/>
    <property type="evidence" value="ECO:0007669"/>
    <property type="project" value="InterPro"/>
</dbReference>
<dbReference type="Pfam" id="PF00296">
    <property type="entry name" value="Bac_luciferase"/>
    <property type="match status" value="1"/>
</dbReference>
<sequence>MPDYGNEIRFGWFLIPDAHMPEAALDTAAVLDRAGFDLVGVQDHPYQRGFLDAWTLLSAIASRTEQLSVFPDVASLPLRPPAVLAKAAASLDLLSDGRVELGLGAGAFWDAIAAMGGPRRTPGESVQALREAVSVIRLMWSGERSIRFDGDFYSVNGVHPGPAPAHPIGVWIGGYKPRMLRLVGEIGDGWLPSLGYIDDDGIATASATIDAAASAAGRDPASIRRVLNVGGDIPLEDLPRRLASLALDHGIDTFVLSGHPTEESLTYLAQEVFPRVRDGVAAGR</sequence>
<reference evidence="2 3" key="1">
    <citation type="submission" date="2018-11" db="EMBL/GenBank/DDBJ databases">
        <title>Rhodococcus spongicola sp. nov. and Rhodococcus xishaensis sp. nov. from marine sponges.</title>
        <authorList>
            <person name="Li L."/>
            <person name="Lin H.W."/>
        </authorList>
    </citation>
    <scope>NUCLEOTIDE SEQUENCE [LARGE SCALE GENOMIC DNA]</scope>
    <source>
        <strain evidence="2 3">CCTCC AB2014297</strain>
    </source>
</reference>
<dbReference type="InterPro" id="IPR011251">
    <property type="entry name" value="Luciferase-like_dom"/>
</dbReference>
<dbReference type="RefSeq" id="WP_127918325.1">
    <property type="nucleotide sequence ID" value="NZ_RKLP01000013.1"/>
</dbReference>